<evidence type="ECO:0000313" key="3">
    <source>
        <dbReference type="Proteomes" id="UP000054279"/>
    </source>
</evidence>
<evidence type="ECO:0000313" key="2">
    <source>
        <dbReference type="EMBL" id="KIJ43615.1"/>
    </source>
</evidence>
<reference evidence="2 3" key="1">
    <citation type="submission" date="2014-06" db="EMBL/GenBank/DDBJ databases">
        <title>Evolutionary Origins and Diversification of the Mycorrhizal Mutualists.</title>
        <authorList>
            <consortium name="DOE Joint Genome Institute"/>
            <consortium name="Mycorrhizal Genomics Consortium"/>
            <person name="Kohler A."/>
            <person name="Kuo A."/>
            <person name="Nagy L.G."/>
            <person name="Floudas D."/>
            <person name="Copeland A."/>
            <person name="Barry K.W."/>
            <person name="Cichocki N."/>
            <person name="Veneault-Fourrey C."/>
            <person name="LaButti K."/>
            <person name="Lindquist E.A."/>
            <person name="Lipzen A."/>
            <person name="Lundell T."/>
            <person name="Morin E."/>
            <person name="Murat C."/>
            <person name="Riley R."/>
            <person name="Ohm R."/>
            <person name="Sun H."/>
            <person name="Tunlid A."/>
            <person name="Henrissat B."/>
            <person name="Grigoriev I.V."/>
            <person name="Hibbett D.S."/>
            <person name="Martin F."/>
        </authorList>
    </citation>
    <scope>NUCLEOTIDE SEQUENCE [LARGE SCALE GENOMIC DNA]</scope>
    <source>
        <strain evidence="2 3">SS14</strain>
    </source>
</reference>
<organism evidence="2 3">
    <name type="scientific">Sphaerobolus stellatus (strain SS14)</name>
    <dbReference type="NCBI Taxonomy" id="990650"/>
    <lineage>
        <taxon>Eukaryota</taxon>
        <taxon>Fungi</taxon>
        <taxon>Dikarya</taxon>
        <taxon>Basidiomycota</taxon>
        <taxon>Agaricomycotina</taxon>
        <taxon>Agaricomycetes</taxon>
        <taxon>Phallomycetidae</taxon>
        <taxon>Geastrales</taxon>
        <taxon>Sphaerobolaceae</taxon>
        <taxon>Sphaerobolus</taxon>
    </lineage>
</organism>
<keyword evidence="3" id="KW-1185">Reference proteome</keyword>
<evidence type="ECO:0000256" key="1">
    <source>
        <dbReference type="SAM" id="Coils"/>
    </source>
</evidence>
<dbReference type="EMBL" id="KN837122">
    <property type="protein sequence ID" value="KIJ43615.1"/>
    <property type="molecule type" value="Genomic_DNA"/>
</dbReference>
<proteinExistence type="predicted"/>
<dbReference type="AlphaFoldDB" id="A0A0C9VXJ8"/>
<name>A0A0C9VXJ8_SPHS4</name>
<sequence length="346" mass="38906">MGRTTKQYIFGSKKRRSAARISQFAEVRDAYNASVSNKENIPPPQARVPIQKMETTESHNHTVLVEKRYRNEKKRSTRAKKSLTKSRDQVKMQSILVEKALHSAKEMNSSLESLINEVEVLKVTVRLIRKQNHQLSMQVARFPKQKEGAISRAAAKEQDARPHLNLKENGVIPDQIQDLILHLVAEGVGRMHIEPVIMVVIETLGIERVGHISPRSISRIILEGGIAGDLLVVEKMTAANSLTYSGDGMTHKKINLEGRHMNAINEEGNRTRLFLGVTSAPNHKSETQLEGLQNCLQDICSTYNESPKGIINKADPREMIVKVRGTNTDHAADQKKLVKLLQQLWE</sequence>
<protein>
    <submittedName>
        <fullName evidence="2">Uncharacterized protein</fullName>
    </submittedName>
</protein>
<gene>
    <name evidence="2" type="ORF">M422DRAFT_253201</name>
</gene>
<keyword evidence="1" id="KW-0175">Coiled coil</keyword>
<dbReference type="HOGENOM" id="CLU_802088_0_0_1"/>
<dbReference type="Proteomes" id="UP000054279">
    <property type="component" value="Unassembled WGS sequence"/>
</dbReference>
<dbReference type="OrthoDB" id="3052721at2759"/>
<accession>A0A0C9VXJ8</accession>
<feature type="coiled-coil region" evidence="1">
    <location>
        <begin position="97"/>
        <end position="131"/>
    </location>
</feature>